<dbReference type="GO" id="GO:0140647">
    <property type="term" value="P:P450-containing electron transport chain"/>
    <property type="evidence" value="ECO:0007669"/>
    <property type="project" value="InterPro"/>
</dbReference>
<feature type="domain" description="PDZ" evidence="6">
    <location>
        <begin position="97"/>
        <end position="152"/>
    </location>
</feature>
<name>A0A9K3PNG1_9STRA</name>
<gene>
    <name evidence="8" type="ORF">IV203_009235</name>
    <name evidence="7" type="ORF">IV203_011042</name>
</gene>
<sequence length="331" mass="36203">MMPRRCESAFPFFLVTILALSPVAALSSLYGKTTRNIATQVLQGTGPPTVDLNQYNLPLNVIEVEWTANFVQKSIENDASVQLRAKNLVEHYVDTLIVSFPRKENGGLGIQLVELAGGRDDGIGITTVSGLVEGGSAEESGINPGDCLASVSLVRRKQQKAGDSAISEKEEEYSVTTECLSYDKTVEAVQSLPAPRPGFDDTFVLKVKRLRRRPKVKVNLQYPPEQGEEDTTIEMYAGENLRQGMLVRGVKLNDPLAKRFDTKQGGNCGAGGLCRTCSVAVVSGGDALNPQRLAEKQMLQDDPRWRLACKAIVGYGMKEGEMTIRVNPRQW</sequence>
<keyword evidence="3" id="KW-0408">Iron</keyword>
<dbReference type="PANTHER" id="PTHR23426:SF67">
    <property type="entry name" value="2FE-2S FERREDOXIN-TYPE DOMAIN-CONTAINING PROTEIN"/>
    <property type="match status" value="1"/>
</dbReference>
<dbReference type="InterPro" id="IPR001041">
    <property type="entry name" value="2Fe-2S_ferredoxin-type"/>
</dbReference>
<evidence type="ECO:0000313" key="8">
    <source>
        <dbReference type="EMBL" id="KAG7353186.1"/>
    </source>
</evidence>
<dbReference type="CDD" id="cd00136">
    <property type="entry name" value="PDZ_canonical"/>
    <property type="match status" value="1"/>
</dbReference>
<dbReference type="Proteomes" id="UP000693970">
    <property type="component" value="Unassembled WGS sequence"/>
</dbReference>
<dbReference type="PANTHER" id="PTHR23426">
    <property type="entry name" value="FERREDOXIN/ADRENODOXIN"/>
    <property type="match status" value="1"/>
</dbReference>
<dbReference type="PROSITE" id="PS50106">
    <property type="entry name" value="PDZ"/>
    <property type="match status" value="1"/>
</dbReference>
<organism evidence="8 9">
    <name type="scientific">Nitzschia inconspicua</name>
    <dbReference type="NCBI Taxonomy" id="303405"/>
    <lineage>
        <taxon>Eukaryota</taxon>
        <taxon>Sar</taxon>
        <taxon>Stramenopiles</taxon>
        <taxon>Ochrophyta</taxon>
        <taxon>Bacillariophyta</taxon>
        <taxon>Bacillariophyceae</taxon>
        <taxon>Bacillariophycidae</taxon>
        <taxon>Bacillariales</taxon>
        <taxon>Bacillariaceae</taxon>
        <taxon>Nitzschia</taxon>
    </lineage>
</organism>
<dbReference type="AlphaFoldDB" id="A0A9K3PNG1"/>
<dbReference type="Pfam" id="PF00111">
    <property type="entry name" value="Fer2"/>
    <property type="match status" value="1"/>
</dbReference>
<evidence type="ECO:0000313" key="9">
    <source>
        <dbReference type="Proteomes" id="UP000693970"/>
    </source>
</evidence>
<dbReference type="GO" id="GO:0009055">
    <property type="term" value="F:electron transfer activity"/>
    <property type="evidence" value="ECO:0007669"/>
    <property type="project" value="TreeGrafter"/>
</dbReference>
<keyword evidence="4" id="KW-0411">Iron-sulfur</keyword>
<dbReference type="GO" id="GO:0046872">
    <property type="term" value="F:metal ion binding"/>
    <property type="evidence" value="ECO:0007669"/>
    <property type="project" value="UniProtKB-KW"/>
</dbReference>
<evidence type="ECO:0000259" key="6">
    <source>
        <dbReference type="PROSITE" id="PS50106"/>
    </source>
</evidence>
<keyword evidence="1" id="KW-0001">2Fe-2S</keyword>
<keyword evidence="5" id="KW-0732">Signal</keyword>
<accession>A0A9K3PNG1</accession>
<evidence type="ECO:0000256" key="5">
    <source>
        <dbReference type="SAM" id="SignalP"/>
    </source>
</evidence>
<dbReference type="OrthoDB" id="5987010at2759"/>
<comment type="caution">
    <text evidence="8">The sequence shown here is derived from an EMBL/GenBank/DDBJ whole genome shotgun (WGS) entry which is preliminary data.</text>
</comment>
<dbReference type="InterPro" id="IPR001055">
    <property type="entry name" value="Adrenodoxin-like"/>
</dbReference>
<feature type="signal peptide" evidence="5">
    <location>
        <begin position="1"/>
        <end position="25"/>
    </location>
</feature>
<dbReference type="EMBL" id="JAGRRH010000017">
    <property type="protein sequence ID" value="KAG7353186.1"/>
    <property type="molecule type" value="Genomic_DNA"/>
</dbReference>
<dbReference type="GO" id="GO:0051537">
    <property type="term" value="F:2 iron, 2 sulfur cluster binding"/>
    <property type="evidence" value="ECO:0007669"/>
    <property type="project" value="UniProtKB-KW"/>
</dbReference>
<keyword evidence="2" id="KW-0479">Metal-binding</keyword>
<keyword evidence="9" id="KW-1185">Reference proteome</keyword>
<reference evidence="8" key="2">
    <citation type="submission" date="2021-04" db="EMBL/GenBank/DDBJ databases">
        <authorList>
            <person name="Podell S."/>
        </authorList>
    </citation>
    <scope>NUCLEOTIDE SEQUENCE</scope>
    <source>
        <strain evidence="8">Hildebrandi</strain>
    </source>
</reference>
<dbReference type="InterPro" id="IPR001478">
    <property type="entry name" value="PDZ"/>
</dbReference>
<dbReference type="EMBL" id="JAGRRH010000058">
    <property type="protein sequence ID" value="KAG7338370.1"/>
    <property type="molecule type" value="Genomic_DNA"/>
</dbReference>
<feature type="chain" id="PRO_5039883003" evidence="5">
    <location>
        <begin position="26"/>
        <end position="331"/>
    </location>
</feature>
<reference evidence="8" key="1">
    <citation type="journal article" date="2021" name="Sci. Rep.">
        <title>Diploid genomic architecture of Nitzschia inconspicua, an elite biomass production diatom.</title>
        <authorList>
            <person name="Oliver A."/>
            <person name="Podell S."/>
            <person name="Pinowska A."/>
            <person name="Traller J.C."/>
            <person name="Smith S.R."/>
            <person name="McClure R."/>
            <person name="Beliaev A."/>
            <person name="Bohutskyi P."/>
            <person name="Hill E.A."/>
            <person name="Rabines A."/>
            <person name="Zheng H."/>
            <person name="Allen L.Z."/>
            <person name="Kuo A."/>
            <person name="Grigoriev I.V."/>
            <person name="Allen A.E."/>
            <person name="Hazlebeck D."/>
            <person name="Allen E.E."/>
        </authorList>
    </citation>
    <scope>NUCLEOTIDE SEQUENCE</scope>
    <source>
        <strain evidence="8">Hildebrandi</strain>
    </source>
</reference>
<evidence type="ECO:0000256" key="1">
    <source>
        <dbReference type="ARBA" id="ARBA00022714"/>
    </source>
</evidence>
<evidence type="ECO:0000313" key="7">
    <source>
        <dbReference type="EMBL" id="KAG7338370.1"/>
    </source>
</evidence>
<protein>
    <submittedName>
        <fullName evidence="8">2Fe-2S iron-sulfur cluster binding domain containing protein</fullName>
    </submittedName>
</protein>
<dbReference type="CDD" id="cd00207">
    <property type="entry name" value="fer2"/>
    <property type="match status" value="1"/>
</dbReference>
<proteinExistence type="predicted"/>
<evidence type="ECO:0000256" key="3">
    <source>
        <dbReference type="ARBA" id="ARBA00023004"/>
    </source>
</evidence>
<evidence type="ECO:0000256" key="2">
    <source>
        <dbReference type="ARBA" id="ARBA00022723"/>
    </source>
</evidence>
<evidence type="ECO:0000256" key="4">
    <source>
        <dbReference type="ARBA" id="ARBA00023014"/>
    </source>
</evidence>
<dbReference type="GO" id="GO:0005739">
    <property type="term" value="C:mitochondrion"/>
    <property type="evidence" value="ECO:0007669"/>
    <property type="project" value="TreeGrafter"/>
</dbReference>